<feature type="domain" description="SnoaL-like" evidence="1">
    <location>
        <begin position="26"/>
        <end position="121"/>
    </location>
</feature>
<name>A0A081RFA5_SPHCR</name>
<dbReference type="Pfam" id="PF12680">
    <property type="entry name" value="SnoaL_2"/>
    <property type="match status" value="1"/>
</dbReference>
<dbReference type="OrthoDB" id="6657864at2"/>
<evidence type="ECO:0000313" key="2">
    <source>
        <dbReference type="EMBL" id="KEQ53878.1"/>
    </source>
</evidence>
<dbReference type="Proteomes" id="UP000028411">
    <property type="component" value="Unassembled WGS sequence"/>
</dbReference>
<evidence type="ECO:0000259" key="1">
    <source>
        <dbReference type="Pfam" id="PF12680"/>
    </source>
</evidence>
<proteinExistence type="predicted"/>
<dbReference type="GO" id="GO:0016853">
    <property type="term" value="F:isomerase activity"/>
    <property type="evidence" value="ECO:0007669"/>
    <property type="project" value="UniProtKB-KW"/>
</dbReference>
<dbReference type="InterPro" id="IPR032710">
    <property type="entry name" value="NTF2-like_dom_sf"/>
</dbReference>
<comment type="caution">
    <text evidence="2">The sequence shown here is derived from an EMBL/GenBank/DDBJ whole genome shotgun (WGS) entry which is preliminary data.</text>
</comment>
<dbReference type="eggNOG" id="COG3631">
    <property type="taxonomic scope" value="Bacteria"/>
</dbReference>
<dbReference type="SUPFAM" id="SSF54427">
    <property type="entry name" value="NTF2-like"/>
    <property type="match status" value="1"/>
</dbReference>
<gene>
    <name evidence="2" type="ORF">BV95_01750</name>
</gene>
<dbReference type="AlphaFoldDB" id="A0A081RFA5"/>
<accession>A0A081RFA5</accession>
<protein>
    <submittedName>
        <fullName evidence="2">Ketosteroid isomerase-related protein</fullName>
    </submittedName>
</protein>
<reference evidence="2 3" key="1">
    <citation type="submission" date="2014-02" db="EMBL/GenBank/DDBJ databases">
        <title>Whole genome sequence of Sphingobium chlorophenolicum NBRC 16172.</title>
        <authorList>
            <person name="Gan H.M."/>
            <person name="Gan H.Y."/>
            <person name="Chew T.H."/>
            <person name="Savka M.A."/>
        </authorList>
    </citation>
    <scope>NUCLEOTIDE SEQUENCE [LARGE SCALE GENOMIC DNA]</scope>
    <source>
        <strain evidence="2 3">NBRC 16172</strain>
    </source>
</reference>
<organism evidence="2 3">
    <name type="scientific">Sphingobium chlorophenolicum</name>
    <dbReference type="NCBI Taxonomy" id="46429"/>
    <lineage>
        <taxon>Bacteria</taxon>
        <taxon>Pseudomonadati</taxon>
        <taxon>Pseudomonadota</taxon>
        <taxon>Alphaproteobacteria</taxon>
        <taxon>Sphingomonadales</taxon>
        <taxon>Sphingomonadaceae</taxon>
        <taxon>Sphingobium</taxon>
    </lineage>
</organism>
<dbReference type="InterPro" id="IPR037401">
    <property type="entry name" value="SnoaL-like"/>
</dbReference>
<keyword evidence="2" id="KW-0413">Isomerase</keyword>
<dbReference type="RefSeq" id="WP_162179731.1">
    <property type="nucleotide sequence ID" value="NZ_JFHR01000016.1"/>
</dbReference>
<dbReference type="EMBL" id="JFHR01000016">
    <property type="protein sequence ID" value="KEQ53878.1"/>
    <property type="molecule type" value="Genomic_DNA"/>
</dbReference>
<sequence length="147" mass="16469">MTTTSTDSPNVKLAKEYFVRADAQRPDLLELFHPEFEMYFPKLGFAHGPGAFMEMASGFAGEMASINHDFENYLFIENGSHVVAEGTSSGAMTDGRTWKAGETPGGRFCNVFQIKDGLIKSVHVYLDPDYVGDDEARFRWGREGRSW</sequence>
<evidence type="ECO:0000313" key="3">
    <source>
        <dbReference type="Proteomes" id="UP000028411"/>
    </source>
</evidence>
<dbReference type="PATRIC" id="fig|46429.4.peg.1718"/>
<dbReference type="Gene3D" id="3.10.450.50">
    <property type="match status" value="1"/>
</dbReference>